<dbReference type="PANTHER" id="PTHR47237:SF2">
    <property type="entry name" value="BLL4206 PROTEIN"/>
    <property type="match status" value="1"/>
</dbReference>
<dbReference type="GeneID" id="41328550"/>
<dbReference type="GO" id="GO:0016747">
    <property type="term" value="F:acyltransferase activity, transferring groups other than amino-acyl groups"/>
    <property type="evidence" value="ECO:0007669"/>
    <property type="project" value="InterPro"/>
</dbReference>
<proteinExistence type="predicted"/>
<name>A0A5B9D6Y2_9ARCH</name>
<organism evidence="2 3">
    <name type="scientific">Promethearchaeum syntrophicum</name>
    <dbReference type="NCBI Taxonomy" id="2594042"/>
    <lineage>
        <taxon>Archaea</taxon>
        <taxon>Promethearchaeati</taxon>
        <taxon>Promethearchaeota</taxon>
        <taxon>Promethearchaeia</taxon>
        <taxon>Promethearchaeales</taxon>
        <taxon>Promethearchaeaceae</taxon>
        <taxon>Promethearchaeum</taxon>
    </lineage>
</organism>
<keyword evidence="3" id="KW-1185">Reference proteome</keyword>
<dbReference type="Gene3D" id="3.40.630.90">
    <property type="match status" value="1"/>
</dbReference>
<dbReference type="CDD" id="cd04301">
    <property type="entry name" value="NAT_SF"/>
    <property type="match status" value="1"/>
</dbReference>
<dbReference type="InterPro" id="IPR016181">
    <property type="entry name" value="Acyl_CoA_acyltransferase"/>
</dbReference>
<dbReference type="InterPro" id="IPR052729">
    <property type="entry name" value="Acyl/Acetyltrans_Enzymes"/>
</dbReference>
<evidence type="ECO:0000313" key="3">
    <source>
        <dbReference type="Proteomes" id="UP000321408"/>
    </source>
</evidence>
<dbReference type="InterPro" id="IPR000182">
    <property type="entry name" value="GNAT_dom"/>
</dbReference>
<dbReference type="Pfam" id="PF18014">
    <property type="entry name" value="Acetyltransf_18"/>
    <property type="match status" value="1"/>
</dbReference>
<dbReference type="InterPro" id="IPR041496">
    <property type="entry name" value="YitH/HolE_GNAT"/>
</dbReference>
<dbReference type="EC" id="2.3.1.-" evidence="2"/>
<dbReference type="Gene3D" id="3.40.630.30">
    <property type="match status" value="1"/>
</dbReference>
<keyword evidence="2" id="KW-0808">Transferase</keyword>
<dbReference type="OrthoDB" id="43754at2157"/>
<evidence type="ECO:0000313" key="2">
    <source>
        <dbReference type="EMBL" id="QEE14731.1"/>
    </source>
</evidence>
<dbReference type="PROSITE" id="PS51186">
    <property type="entry name" value="GNAT"/>
    <property type="match status" value="1"/>
</dbReference>
<reference evidence="2 3" key="1">
    <citation type="journal article" date="2020" name="Nature">
        <title>Isolation of an archaeon at the prokaryote-eukaryote interface.</title>
        <authorList>
            <person name="Imachi H."/>
            <person name="Nobu M.K."/>
            <person name="Nakahara N."/>
            <person name="Morono Y."/>
            <person name="Ogawara M."/>
            <person name="Takaki Y."/>
            <person name="Takano Y."/>
            <person name="Uematsu K."/>
            <person name="Ikuta T."/>
            <person name="Ito M."/>
            <person name="Matsui Y."/>
            <person name="Miyazaki M."/>
            <person name="Murata K."/>
            <person name="Saito Y."/>
            <person name="Sakai S."/>
            <person name="Song C."/>
            <person name="Tasumi E."/>
            <person name="Yamanaka Y."/>
            <person name="Yamaguchi T."/>
            <person name="Kamagata Y."/>
            <person name="Tamaki H."/>
            <person name="Takai K."/>
        </authorList>
    </citation>
    <scope>NUCLEOTIDE SEQUENCE [LARGE SCALE GENOMIC DNA]</scope>
    <source>
        <strain evidence="2 3">MK-D1</strain>
    </source>
</reference>
<accession>A0A5B9D6Y2</accession>
<gene>
    <name evidence="2" type="ORF">DSAG12_00546</name>
</gene>
<protein>
    <submittedName>
        <fullName evidence="2">GNAT family N-acetyltransferase</fullName>
        <ecNumber evidence="2">2.3.1.-</ecNumber>
    </submittedName>
</protein>
<dbReference type="EMBL" id="CP042905">
    <property type="protein sequence ID" value="QEE14731.1"/>
    <property type="molecule type" value="Genomic_DNA"/>
</dbReference>
<dbReference type="AlphaFoldDB" id="A0A5B9D6Y2"/>
<evidence type="ECO:0000259" key="1">
    <source>
        <dbReference type="PROSITE" id="PS51186"/>
    </source>
</evidence>
<dbReference type="Pfam" id="PF00583">
    <property type="entry name" value="Acetyltransf_1"/>
    <property type="match status" value="1"/>
</dbReference>
<dbReference type="SUPFAM" id="SSF55729">
    <property type="entry name" value="Acyl-CoA N-acyltransferases (Nat)"/>
    <property type="match status" value="1"/>
</dbReference>
<dbReference type="RefSeq" id="WP_147661675.1">
    <property type="nucleotide sequence ID" value="NZ_CP042905.2"/>
</dbReference>
<dbReference type="Proteomes" id="UP000321408">
    <property type="component" value="Chromosome"/>
</dbReference>
<dbReference type="KEGG" id="psyt:DSAG12_00546"/>
<sequence length="284" mass="32663">MLFRNLTINDLDFALNLTKIENWGTTREELEDLILNSSKCALLATIKDKPVGMIFTVSYNNFGFIGNLIVKKEFRNQGIGKQLMQKAISHLEDMGNSLIMLDGVEAAVGLYQSLGFKRSCKSLRMKGKIMFKPSSRVFQMKNEDFQDVLNLDRRIFQADREFLLRQLFTRYTPHCKIIKKDEKITGFIMAIPKEKFLKIGPWIVDSECEFEPDLLVHSLKINEKSFNIQLGMLESNKFAVKIAEKCKLQSYSYSNRMIYNSKDIGDIRNQFKKGMLAIGGPDRG</sequence>
<feature type="domain" description="N-acetyltransferase" evidence="1">
    <location>
        <begin position="1"/>
        <end position="135"/>
    </location>
</feature>
<reference evidence="2 3" key="2">
    <citation type="journal article" date="2024" name="Int. J. Syst. Evol. Microbiol.">
        <title>Promethearchaeum syntrophicum gen. nov., sp. nov., an anaerobic, obligately syntrophic archaeon, the first isolate of the lineage 'Asgard' archaea, and proposal of the new archaeal phylum Promethearchaeota phyl. nov. and kingdom Promethearchaeati regn. nov.</title>
        <authorList>
            <person name="Imachi H."/>
            <person name="Nobu M.K."/>
            <person name="Kato S."/>
            <person name="Takaki Y."/>
            <person name="Miyazaki M."/>
            <person name="Miyata M."/>
            <person name="Ogawara M."/>
            <person name="Saito Y."/>
            <person name="Sakai S."/>
            <person name="Tahara Y.O."/>
            <person name="Takano Y."/>
            <person name="Tasumi E."/>
            <person name="Uematsu K."/>
            <person name="Yoshimura T."/>
            <person name="Itoh T."/>
            <person name="Ohkuma M."/>
            <person name="Takai K."/>
        </authorList>
    </citation>
    <scope>NUCLEOTIDE SEQUENCE [LARGE SCALE GENOMIC DNA]</scope>
    <source>
        <strain evidence="2 3">MK-D1</strain>
    </source>
</reference>
<dbReference type="PANTHER" id="PTHR47237">
    <property type="entry name" value="SLL0310 PROTEIN"/>
    <property type="match status" value="1"/>
</dbReference>
<keyword evidence="2" id="KW-0012">Acyltransferase</keyword>